<feature type="region of interest" description="Disordered" evidence="1">
    <location>
        <begin position="200"/>
        <end position="264"/>
    </location>
</feature>
<evidence type="ECO:0000313" key="3">
    <source>
        <dbReference type="Proteomes" id="UP000070700"/>
    </source>
</evidence>
<keyword evidence="3" id="KW-1185">Reference proteome</keyword>
<proteinExistence type="predicted"/>
<protein>
    <submittedName>
        <fullName evidence="2">Uncharacterized protein</fullName>
    </submittedName>
</protein>
<accession>A0A194WYZ8</accession>
<evidence type="ECO:0000256" key="1">
    <source>
        <dbReference type="SAM" id="MobiDB-lite"/>
    </source>
</evidence>
<evidence type="ECO:0000313" key="2">
    <source>
        <dbReference type="EMBL" id="KUJ13175.1"/>
    </source>
</evidence>
<feature type="compositionally biased region" description="Basic and acidic residues" evidence="1">
    <location>
        <begin position="216"/>
        <end position="225"/>
    </location>
</feature>
<dbReference type="AlphaFoldDB" id="A0A194WYZ8"/>
<dbReference type="OrthoDB" id="3563787at2759"/>
<dbReference type="KEGG" id="psco:LY89DRAFT_737158"/>
<dbReference type="EMBL" id="KQ947422">
    <property type="protein sequence ID" value="KUJ13175.1"/>
    <property type="molecule type" value="Genomic_DNA"/>
</dbReference>
<name>A0A194WYZ8_MOLSC</name>
<dbReference type="InParanoid" id="A0A194WYZ8"/>
<organism evidence="2 3">
    <name type="scientific">Mollisia scopiformis</name>
    <name type="common">Conifer needle endophyte fungus</name>
    <name type="synonym">Phialocephala scopiformis</name>
    <dbReference type="NCBI Taxonomy" id="149040"/>
    <lineage>
        <taxon>Eukaryota</taxon>
        <taxon>Fungi</taxon>
        <taxon>Dikarya</taxon>
        <taxon>Ascomycota</taxon>
        <taxon>Pezizomycotina</taxon>
        <taxon>Leotiomycetes</taxon>
        <taxon>Helotiales</taxon>
        <taxon>Mollisiaceae</taxon>
        <taxon>Mollisia</taxon>
    </lineage>
</organism>
<gene>
    <name evidence="2" type="ORF">LY89DRAFT_737158</name>
</gene>
<dbReference type="Proteomes" id="UP000070700">
    <property type="component" value="Unassembled WGS sequence"/>
</dbReference>
<dbReference type="RefSeq" id="XP_018067530.1">
    <property type="nucleotide sequence ID" value="XM_018220221.1"/>
</dbReference>
<dbReference type="GeneID" id="28829947"/>
<reference evidence="2 3" key="1">
    <citation type="submission" date="2015-10" db="EMBL/GenBank/DDBJ databases">
        <title>Full genome of DAOMC 229536 Phialocephala scopiformis, a fungal endophyte of spruce producing the potent anti-insectan compound rugulosin.</title>
        <authorList>
            <consortium name="DOE Joint Genome Institute"/>
            <person name="Walker A.K."/>
            <person name="Frasz S.L."/>
            <person name="Seifert K.A."/>
            <person name="Miller J.D."/>
            <person name="Mondo S.J."/>
            <person name="Labutti K."/>
            <person name="Lipzen A."/>
            <person name="Dockter R."/>
            <person name="Kennedy M."/>
            <person name="Grigoriev I.V."/>
            <person name="Spatafora J.W."/>
        </authorList>
    </citation>
    <scope>NUCLEOTIDE SEQUENCE [LARGE SCALE GENOMIC DNA]</scope>
    <source>
        <strain evidence="2 3">CBS 120377</strain>
    </source>
</reference>
<sequence length="359" mass="39755">MPLGSQFQAATTEFWSYIFKEKIFVGPDFSIAPESPPTEDDLSDRRRVDLVVKKWRPSRGHKKGKFGALLLFEAKRYSATQVNIETLERQAFTASIAWLIENVAEEAYSMTVIGATARLCYIAAASNEADELWKGFETILRYPQGLPESQVQILASNTTPPHQPAGLSEGERIDYGTHYDAPGASDQKMSYDEADVLGDVGYGELSGQHGATGSAHYEEGYHEPDDTMGGPSYAENSPKSPGLDDEYSSMSAPANDGGEPTSAASALTNAIPEFPSNAQHVEVKLRIDAGGRHLYSYKHGGRKRETEWHNWEKRTTYWNGALKECYLDPRQGGQQFWTWTLHPAQVPTVDERARGKGRA</sequence>